<dbReference type="GO" id="GO:0001786">
    <property type="term" value="F:phosphatidylserine binding"/>
    <property type="evidence" value="ECO:0007669"/>
    <property type="project" value="TreeGrafter"/>
</dbReference>
<feature type="compositionally biased region" description="Pro residues" evidence="3">
    <location>
        <begin position="76"/>
        <end position="88"/>
    </location>
</feature>
<keyword evidence="7" id="KW-1185">Reference proteome</keyword>
<keyword evidence="1" id="KW-0677">Repeat</keyword>
<comment type="caution">
    <text evidence="6">The sequence shown here is derived from an EMBL/GenBank/DDBJ whole genome shotgun (WGS) entry which is preliminary data.</text>
</comment>
<dbReference type="InterPro" id="IPR000008">
    <property type="entry name" value="C2_dom"/>
</dbReference>
<dbReference type="GO" id="GO:0005544">
    <property type="term" value="F:calcium-dependent phospholipid binding"/>
    <property type="evidence" value="ECO:0007669"/>
    <property type="project" value="TreeGrafter"/>
</dbReference>
<dbReference type="SUPFAM" id="SSF49562">
    <property type="entry name" value="C2 domain (Calcium/lipid-binding domain, CaLB)"/>
    <property type="match status" value="1"/>
</dbReference>
<dbReference type="GO" id="GO:0048488">
    <property type="term" value="P:synaptic vesicle endocytosis"/>
    <property type="evidence" value="ECO:0007669"/>
    <property type="project" value="TreeGrafter"/>
</dbReference>
<dbReference type="Proteomes" id="UP000821853">
    <property type="component" value="Chromosome 8"/>
</dbReference>
<keyword evidence="2" id="KW-0175">Coiled coil</keyword>
<feature type="region of interest" description="Disordered" evidence="3">
    <location>
        <begin position="45"/>
        <end position="119"/>
    </location>
</feature>
<evidence type="ECO:0000256" key="3">
    <source>
        <dbReference type="SAM" id="MobiDB-lite"/>
    </source>
</evidence>
<dbReference type="GO" id="GO:0000149">
    <property type="term" value="F:SNARE binding"/>
    <property type="evidence" value="ECO:0007669"/>
    <property type="project" value="TreeGrafter"/>
</dbReference>
<evidence type="ECO:0000313" key="7">
    <source>
        <dbReference type="Proteomes" id="UP000821853"/>
    </source>
</evidence>
<reference evidence="6 7" key="1">
    <citation type="journal article" date="2020" name="Cell">
        <title>Large-Scale Comparative Analyses of Tick Genomes Elucidate Their Genetic Diversity and Vector Capacities.</title>
        <authorList>
            <consortium name="Tick Genome and Microbiome Consortium (TIGMIC)"/>
            <person name="Jia N."/>
            <person name="Wang J."/>
            <person name="Shi W."/>
            <person name="Du L."/>
            <person name="Sun Y."/>
            <person name="Zhan W."/>
            <person name="Jiang J.F."/>
            <person name="Wang Q."/>
            <person name="Zhang B."/>
            <person name="Ji P."/>
            <person name="Bell-Sakyi L."/>
            <person name="Cui X.M."/>
            <person name="Yuan T.T."/>
            <person name="Jiang B.G."/>
            <person name="Yang W.F."/>
            <person name="Lam T.T."/>
            <person name="Chang Q.C."/>
            <person name="Ding S.J."/>
            <person name="Wang X.J."/>
            <person name="Zhu J.G."/>
            <person name="Ruan X.D."/>
            <person name="Zhao L."/>
            <person name="Wei J.T."/>
            <person name="Ye R.Z."/>
            <person name="Que T.C."/>
            <person name="Du C.H."/>
            <person name="Zhou Y.H."/>
            <person name="Cheng J.X."/>
            <person name="Dai P.F."/>
            <person name="Guo W.B."/>
            <person name="Han X.H."/>
            <person name="Huang E.J."/>
            <person name="Li L.F."/>
            <person name="Wei W."/>
            <person name="Gao Y.C."/>
            <person name="Liu J.Z."/>
            <person name="Shao H.Z."/>
            <person name="Wang X."/>
            <person name="Wang C.C."/>
            <person name="Yang T.C."/>
            <person name="Huo Q.B."/>
            <person name="Li W."/>
            <person name="Chen H.Y."/>
            <person name="Chen S.E."/>
            <person name="Zhou L.G."/>
            <person name="Ni X.B."/>
            <person name="Tian J.H."/>
            <person name="Sheng Y."/>
            <person name="Liu T."/>
            <person name="Pan Y.S."/>
            <person name="Xia L.Y."/>
            <person name="Li J."/>
            <person name="Zhao F."/>
            <person name="Cao W.C."/>
        </authorList>
    </citation>
    <scope>NUCLEOTIDE SEQUENCE [LARGE SCALE GENOMIC DNA]</scope>
    <source>
        <strain evidence="6">HaeL-2018</strain>
    </source>
</reference>
<dbReference type="GO" id="GO:0030276">
    <property type="term" value="F:clathrin binding"/>
    <property type="evidence" value="ECO:0007669"/>
    <property type="project" value="TreeGrafter"/>
</dbReference>
<evidence type="ECO:0000256" key="4">
    <source>
        <dbReference type="SAM" id="Phobius"/>
    </source>
</evidence>
<dbReference type="PANTHER" id="PTHR10024">
    <property type="entry name" value="SYNAPTOTAGMIN"/>
    <property type="match status" value="1"/>
</dbReference>
<dbReference type="EMBL" id="JABSTR010000010">
    <property type="protein sequence ID" value="KAH9380067.1"/>
    <property type="molecule type" value="Genomic_DNA"/>
</dbReference>
<keyword evidence="4" id="KW-1133">Transmembrane helix</keyword>
<dbReference type="GO" id="GO:0031045">
    <property type="term" value="C:dense core granule"/>
    <property type="evidence" value="ECO:0007669"/>
    <property type="project" value="TreeGrafter"/>
</dbReference>
<keyword evidence="4" id="KW-0812">Transmembrane</keyword>
<feature type="compositionally biased region" description="Low complexity" evidence="3">
    <location>
        <begin position="55"/>
        <end position="75"/>
    </location>
</feature>
<dbReference type="VEuPathDB" id="VectorBase:HLOH_055583"/>
<feature type="coiled-coil region" evidence="2">
    <location>
        <begin position="203"/>
        <end position="230"/>
    </location>
</feature>
<organism evidence="6 7">
    <name type="scientific">Haemaphysalis longicornis</name>
    <name type="common">Bush tick</name>
    <dbReference type="NCBI Taxonomy" id="44386"/>
    <lineage>
        <taxon>Eukaryota</taxon>
        <taxon>Metazoa</taxon>
        <taxon>Ecdysozoa</taxon>
        <taxon>Arthropoda</taxon>
        <taxon>Chelicerata</taxon>
        <taxon>Arachnida</taxon>
        <taxon>Acari</taxon>
        <taxon>Parasitiformes</taxon>
        <taxon>Ixodida</taxon>
        <taxon>Ixodoidea</taxon>
        <taxon>Ixodidae</taxon>
        <taxon>Haemaphysalinae</taxon>
        <taxon>Haemaphysalis</taxon>
    </lineage>
</organism>
<dbReference type="PRINTS" id="PR00399">
    <property type="entry name" value="SYNAPTOTAGMN"/>
</dbReference>
<dbReference type="GO" id="GO:0005509">
    <property type="term" value="F:calcium ion binding"/>
    <property type="evidence" value="ECO:0007669"/>
    <property type="project" value="TreeGrafter"/>
</dbReference>
<dbReference type="PANTHER" id="PTHR10024:SF227">
    <property type="entry name" value="SYNAPTOTAGMIN 1"/>
    <property type="match status" value="1"/>
</dbReference>
<evidence type="ECO:0000313" key="6">
    <source>
        <dbReference type="EMBL" id="KAH9380067.1"/>
    </source>
</evidence>
<keyword evidence="4" id="KW-0472">Membrane</keyword>
<sequence>MPSNQTRFVLFVADDMAPRDPEMAGSSIDGLLMRLRKAVAPALEPRAANTPIGKPAATADTAAASGPDANVAAAPAEPPAKPQPPPVESAPENAAAAPSGGTGSPPGAAGNGAVASPGTNTTTVVTAASEDETLERMLKGAAKLTHIPPWGIVMILIAVALLLLCICFCCLRRWCRRRKKDAKKGLKGAVDLKGVQLLGNAYKEKVQPDMEELQDNMENNENDGESKKSEEKLGRLQFKLDYDFNTSNVPYAEITTKTLVFAIFDFDRFSKHDQIGEVKVPMNTIDLAQTIEEWRDLTGVEGEQGQVSDL</sequence>
<gene>
    <name evidence="6" type="ORF">HPB48_001719</name>
</gene>
<dbReference type="AlphaFoldDB" id="A0A9J6GXS7"/>
<evidence type="ECO:0000256" key="2">
    <source>
        <dbReference type="SAM" id="Coils"/>
    </source>
</evidence>
<name>A0A9J6GXS7_HAELO</name>
<dbReference type="Pfam" id="PF00168">
    <property type="entry name" value="C2"/>
    <property type="match status" value="1"/>
</dbReference>
<feature type="domain" description="C2" evidence="5">
    <location>
        <begin position="254"/>
        <end position="297"/>
    </location>
</feature>
<evidence type="ECO:0000259" key="5">
    <source>
        <dbReference type="Pfam" id="PF00168"/>
    </source>
</evidence>
<proteinExistence type="predicted"/>
<feature type="compositionally biased region" description="Low complexity" evidence="3">
    <location>
        <begin position="89"/>
        <end position="118"/>
    </location>
</feature>
<dbReference type="OrthoDB" id="67700at2759"/>
<accession>A0A9J6GXS7</accession>
<dbReference type="GO" id="GO:0048791">
    <property type="term" value="P:calcium ion-regulated exocytosis of neurotransmitter"/>
    <property type="evidence" value="ECO:0007669"/>
    <property type="project" value="TreeGrafter"/>
</dbReference>
<dbReference type="GO" id="GO:0005886">
    <property type="term" value="C:plasma membrane"/>
    <property type="evidence" value="ECO:0007669"/>
    <property type="project" value="TreeGrafter"/>
</dbReference>
<dbReference type="InterPro" id="IPR001565">
    <property type="entry name" value="Synaptotagmin"/>
</dbReference>
<evidence type="ECO:0000256" key="1">
    <source>
        <dbReference type="ARBA" id="ARBA00022737"/>
    </source>
</evidence>
<protein>
    <recommendedName>
        <fullName evidence="5">C2 domain-containing protein</fullName>
    </recommendedName>
</protein>
<feature type="transmembrane region" description="Helical" evidence="4">
    <location>
        <begin position="150"/>
        <end position="171"/>
    </location>
</feature>
<dbReference type="Gene3D" id="2.60.40.150">
    <property type="entry name" value="C2 domain"/>
    <property type="match status" value="1"/>
</dbReference>
<dbReference type="GO" id="GO:0030424">
    <property type="term" value="C:axon"/>
    <property type="evidence" value="ECO:0007669"/>
    <property type="project" value="TreeGrafter"/>
</dbReference>
<dbReference type="GO" id="GO:0030672">
    <property type="term" value="C:synaptic vesicle membrane"/>
    <property type="evidence" value="ECO:0007669"/>
    <property type="project" value="TreeGrafter"/>
</dbReference>
<dbReference type="InterPro" id="IPR035892">
    <property type="entry name" value="C2_domain_sf"/>
</dbReference>